<evidence type="ECO:0000256" key="2">
    <source>
        <dbReference type="SAM" id="MobiDB-lite"/>
    </source>
</evidence>
<evidence type="ECO:0000313" key="3">
    <source>
        <dbReference type="EMBL" id="QBH97167.1"/>
    </source>
</evidence>
<keyword evidence="1" id="KW-0175">Coiled coil</keyword>
<keyword evidence="4" id="KW-1185">Reference proteome</keyword>
<feature type="compositionally biased region" description="Basic and acidic residues" evidence="2">
    <location>
        <begin position="126"/>
        <end position="149"/>
    </location>
</feature>
<name>A0A411WLZ1_9GAMM</name>
<dbReference type="Proteomes" id="UP000293154">
    <property type="component" value="Chromosome"/>
</dbReference>
<reference evidence="3 4" key="1">
    <citation type="submission" date="2019-03" db="EMBL/GenBank/DDBJ databases">
        <title>Pragia sp. nov. isolated from the gut tract of Carduelis flavirostris.</title>
        <authorList>
            <person name="Ge Y."/>
        </authorList>
    </citation>
    <scope>NUCLEOTIDE SEQUENCE [LARGE SCALE GENOMIC DNA]</scope>
    <source>
        <strain evidence="3 4">CF-458</strain>
    </source>
</reference>
<dbReference type="RefSeq" id="WP_130592105.1">
    <property type="nucleotide sequence ID" value="NZ_CP034752.1"/>
</dbReference>
<dbReference type="KEGG" id="prag:EKN56_12645"/>
<accession>A0A411WLZ1</accession>
<evidence type="ECO:0000256" key="1">
    <source>
        <dbReference type="SAM" id="Coils"/>
    </source>
</evidence>
<feature type="coiled-coil region" evidence="1">
    <location>
        <begin position="72"/>
        <end position="115"/>
    </location>
</feature>
<dbReference type="EMBL" id="CP034752">
    <property type="protein sequence ID" value="QBH97167.1"/>
    <property type="molecule type" value="Genomic_DNA"/>
</dbReference>
<gene>
    <name evidence="3" type="ORF">EKN56_12645</name>
</gene>
<dbReference type="OrthoDB" id="6446772at2"/>
<dbReference type="AlphaFoldDB" id="A0A411WLZ1"/>
<evidence type="ECO:0000313" key="4">
    <source>
        <dbReference type="Proteomes" id="UP000293154"/>
    </source>
</evidence>
<feature type="region of interest" description="Disordered" evidence="2">
    <location>
        <begin position="1"/>
        <end position="32"/>
    </location>
</feature>
<organism evidence="3 4">
    <name type="scientific">Limnobaculum zhutongyuii</name>
    <dbReference type="NCBI Taxonomy" id="2498113"/>
    <lineage>
        <taxon>Bacteria</taxon>
        <taxon>Pseudomonadati</taxon>
        <taxon>Pseudomonadota</taxon>
        <taxon>Gammaproteobacteria</taxon>
        <taxon>Enterobacterales</taxon>
        <taxon>Budviciaceae</taxon>
        <taxon>Limnobaculum</taxon>
    </lineage>
</organism>
<proteinExistence type="predicted"/>
<feature type="region of interest" description="Disordered" evidence="2">
    <location>
        <begin position="116"/>
        <end position="163"/>
    </location>
</feature>
<sequence length="163" mass="18496">MATKRTRSDSSTAAIQAMKNATEDSIQPPAHAGLEKKALPFWHDNIRSKALDSWSPSDLLAAAELANNQLYITILRKDLRSEERKKGEAREESLIKDLRKQIVELQRTILAQRRDLQIHSHATNGESRDQRKRNQNDKDARTVADKHVSPETNNNLIAFPKHG</sequence>
<protein>
    <submittedName>
        <fullName evidence="3">Terminase</fullName>
    </submittedName>
</protein>